<keyword evidence="8 15" id="KW-0479">Metal-binding</keyword>
<keyword evidence="19" id="KW-1185">Reference proteome</keyword>
<reference evidence="18 19" key="1">
    <citation type="journal article" date="2014" name="Int. J. Syst. Evol. Microbiol.">
        <title>Celeribacter indicus sp. nov., a polycyclic aromatic hydrocarbon-degrading bacterium from deep-sea sediment and reclassification of Huaishuia halophila as Celeribacter halophilus comb. nov.</title>
        <authorList>
            <person name="Lai Q."/>
            <person name="Cao J."/>
            <person name="Yuan J."/>
            <person name="Li F."/>
            <person name="Shao Z."/>
        </authorList>
    </citation>
    <scope>NUCLEOTIDE SEQUENCE [LARGE SCALE GENOMIC DNA]</scope>
    <source>
        <strain evidence="18">P73</strain>
    </source>
</reference>
<evidence type="ECO:0000259" key="17">
    <source>
        <dbReference type="Pfam" id="PF04715"/>
    </source>
</evidence>
<dbReference type="InterPro" id="IPR006805">
    <property type="entry name" value="Anth_synth_I_N"/>
</dbReference>
<evidence type="ECO:0000256" key="8">
    <source>
        <dbReference type="ARBA" id="ARBA00022723"/>
    </source>
</evidence>
<dbReference type="PRINTS" id="PR00095">
    <property type="entry name" value="ANTSNTHASEI"/>
</dbReference>
<dbReference type="EC" id="4.1.3.27" evidence="5 15"/>
<dbReference type="EMBL" id="CP004393">
    <property type="protein sequence ID" value="AJE47712.1"/>
    <property type="molecule type" value="Genomic_DNA"/>
</dbReference>
<dbReference type="Proteomes" id="UP000031521">
    <property type="component" value="Chromosome"/>
</dbReference>
<keyword evidence="7 15" id="KW-0028">Amino-acid biosynthesis</keyword>
<comment type="function">
    <text evidence="13 15">Part of a heterotetrameric complex that catalyzes the two-step biosynthesis of anthranilate, an intermediate in the biosynthesis of L-tryptophan. In the first step, the glutamine-binding beta subunit (TrpG) of anthranilate synthase (AS) provides the glutamine amidotransferase activity which generates ammonia as a substrate that, along with chorismate, is used in the second step, catalyzed by the large alpha subunit of AS (TrpE) to produce anthranilate. In the absence of TrpG, TrpE can synthesize anthranilate directly from chorismate and high concentrations of ammonia.</text>
</comment>
<evidence type="ECO:0000313" key="18">
    <source>
        <dbReference type="EMBL" id="AJE47712.1"/>
    </source>
</evidence>
<dbReference type="KEGG" id="cid:P73_2997"/>
<dbReference type="PANTHER" id="PTHR11236:SF48">
    <property type="entry name" value="ISOCHORISMATE SYNTHASE MENF"/>
    <property type="match status" value="1"/>
</dbReference>
<sequence length="504" mass="54591">MATLIPAFEAFETAYTAGKNQLVYTKVAADLDTPVSIMLKLAGARTDSFILESVTGGEVRGRYSIIGMKPDLIWKCAGTDAFLNRDARFDPEAFEQEARDPLASLRALIEESRIELPDGLPGSAAGLFGYLGYDMIRLVEHLPDVNPDPIGLPDAVLMRPSVIAVLDGVKGEVTLVSPAWTGSGQSAKAAYAQAAERVMDALRDLERAPTETSHDLGESFVAPPPVSNFTHEGYKEAVEKAKAYITAGDIFQVVPAQRWTQDFPLPPFSLYRSLRRTNPSPFMFFFNFGGFQIVGASPEILVRVFGGEVTIRPIAGTRKRGATPEEDRALEEDLLSDQKELAEHLMLLDLGRNDVGRVAKIGTVHPTEEFIIERYSHVMHIVSNVVGELSEEHDALSALLAGLPAGTVSGAPKVRAMEIIDELEPEKRGVYGGGVGYFSAGGDMDMCIALRTAVLKDEKLYIQAGGGVVYDSDPELEFQETVNKSNALRKAAEDAGLFTGSGNH</sequence>
<evidence type="ECO:0000256" key="5">
    <source>
        <dbReference type="ARBA" id="ARBA00012266"/>
    </source>
</evidence>
<dbReference type="GO" id="GO:0046872">
    <property type="term" value="F:metal ion binding"/>
    <property type="evidence" value="ECO:0007669"/>
    <property type="project" value="UniProtKB-KW"/>
</dbReference>
<evidence type="ECO:0000256" key="14">
    <source>
        <dbReference type="ARBA" id="ARBA00047683"/>
    </source>
</evidence>
<comment type="cofactor">
    <cofactor evidence="1 15">
        <name>Mg(2+)</name>
        <dbReference type="ChEBI" id="CHEBI:18420"/>
    </cofactor>
</comment>
<evidence type="ECO:0000256" key="6">
    <source>
        <dbReference type="ARBA" id="ARBA00020653"/>
    </source>
</evidence>
<evidence type="ECO:0000256" key="1">
    <source>
        <dbReference type="ARBA" id="ARBA00001946"/>
    </source>
</evidence>
<keyword evidence="11 15" id="KW-0057">Aromatic amino acid biosynthesis</keyword>
<evidence type="ECO:0000256" key="15">
    <source>
        <dbReference type="RuleBase" id="RU364045"/>
    </source>
</evidence>
<evidence type="ECO:0000256" key="11">
    <source>
        <dbReference type="ARBA" id="ARBA00023141"/>
    </source>
</evidence>
<dbReference type="GO" id="GO:0004049">
    <property type="term" value="F:anthranilate synthase activity"/>
    <property type="evidence" value="ECO:0007669"/>
    <property type="project" value="UniProtKB-EC"/>
</dbReference>
<comment type="pathway">
    <text evidence="2 15">Amino-acid biosynthesis; L-tryptophan biosynthesis; L-tryptophan from chorismate: step 1/5.</text>
</comment>
<dbReference type="HOGENOM" id="CLU_006493_9_3_5"/>
<dbReference type="InterPro" id="IPR019999">
    <property type="entry name" value="Anth_synth_I-like"/>
</dbReference>
<feature type="domain" description="Anthranilate synthase component I N-terminal" evidence="17">
    <location>
        <begin position="30"/>
        <end position="175"/>
    </location>
</feature>
<dbReference type="OrthoDB" id="9803598at2"/>
<organism evidence="18 19">
    <name type="scientific">Celeribacter indicus</name>
    <dbReference type="NCBI Taxonomy" id="1208324"/>
    <lineage>
        <taxon>Bacteria</taxon>
        <taxon>Pseudomonadati</taxon>
        <taxon>Pseudomonadota</taxon>
        <taxon>Alphaproteobacteria</taxon>
        <taxon>Rhodobacterales</taxon>
        <taxon>Roseobacteraceae</taxon>
        <taxon>Celeribacter</taxon>
    </lineage>
</organism>
<name>A0A0B5E5V7_9RHOB</name>
<dbReference type="Pfam" id="PF04715">
    <property type="entry name" value="Anth_synt_I_N"/>
    <property type="match status" value="1"/>
</dbReference>
<dbReference type="InterPro" id="IPR015890">
    <property type="entry name" value="Chorismate_C"/>
</dbReference>
<evidence type="ECO:0000256" key="4">
    <source>
        <dbReference type="ARBA" id="ARBA00011575"/>
    </source>
</evidence>
<dbReference type="STRING" id="1208324.P73_2997"/>
<evidence type="ECO:0000259" key="16">
    <source>
        <dbReference type="Pfam" id="PF00425"/>
    </source>
</evidence>
<dbReference type="PANTHER" id="PTHR11236">
    <property type="entry name" value="AMINOBENZOATE/ANTHRANILATE SYNTHASE"/>
    <property type="match status" value="1"/>
</dbReference>
<comment type="similarity">
    <text evidence="3 15">Belongs to the anthranilate synthase component I family.</text>
</comment>
<evidence type="ECO:0000313" key="19">
    <source>
        <dbReference type="Proteomes" id="UP000031521"/>
    </source>
</evidence>
<keyword evidence="10 15" id="KW-0460">Magnesium</keyword>
<feature type="domain" description="Chorismate-utilising enzyme C-terminal" evidence="16">
    <location>
        <begin position="231"/>
        <end position="484"/>
    </location>
</feature>
<gene>
    <name evidence="15" type="primary">trpE</name>
    <name evidence="18" type="ORF">P73_2997</name>
</gene>
<evidence type="ECO:0000256" key="7">
    <source>
        <dbReference type="ARBA" id="ARBA00022605"/>
    </source>
</evidence>
<keyword evidence="12 15" id="KW-0456">Lyase</keyword>
<dbReference type="SUPFAM" id="SSF56322">
    <property type="entry name" value="ADC synthase"/>
    <property type="match status" value="1"/>
</dbReference>
<dbReference type="Gene3D" id="3.60.120.10">
    <property type="entry name" value="Anthranilate synthase"/>
    <property type="match status" value="1"/>
</dbReference>
<evidence type="ECO:0000256" key="10">
    <source>
        <dbReference type="ARBA" id="ARBA00022842"/>
    </source>
</evidence>
<evidence type="ECO:0000256" key="12">
    <source>
        <dbReference type="ARBA" id="ARBA00023239"/>
    </source>
</evidence>
<dbReference type="AlphaFoldDB" id="A0A0B5E5V7"/>
<evidence type="ECO:0000256" key="2">
    <source>
        <dbReference type="ARBA" id="ARBA00004873"/>
    </source>
</evidence>
<dbReference type="RefSeq" id="WP_043870208.1">
    <property type="nucleotide sequence ID" value="NZ_CP004393.1"/>
</dbReference>
<dbReference type="UniPathway" id="UPA00035">
    <property type="reaction ID" value="UER00040"/>
</dbReference>
<dbReference type="Pfam" id="PF00425">
    <property type="entry name" value="Chorismate_bind"/>
    <property type="match status" value="1"/>
</dbReference>
<dbReference type="InterPro" id="IPR005801">
    <property type="entry name" value="ADC_synthase"/>
</dbReference>
<dbReference type="InterPro" id="IPR005256">
    <property type="entry name" value="Anth_synth_I_PabB"/>
</dbReference>
<evidence type="ECO:0000256" key="13">
    <source>
        <dbReference type="ARBA" id="ARBA00025634"/>
    </source>
</evidence>
<comment type="catalytic activity">
    <reaction evidence="14 15">
        <text>chorismate + L-glutamine = anthranilate + pyruvate + L-glutamate + H(+)</text>
        <dbReference type="Rhea" id="RHEA:21732"/>
        <dbReference type="ChEBI" id="CHEBI:15361"/>
        <dbReference type="ChEBI" id="CHEBI:15378"/>
        <dbReference type="ChEBI" id="CHEBI:16567"/>
        <dbReference type="ChEBI" id="CHEBI:29748"/>
        <dbReference type="ChEBI" id="CHEBI:29985"/>
        <dbReference type="ChEBI" id="CHEBI:58359"/>
        <dbReference type="EC" id="4.1.3.27"/>
    </reaction>
</comment>
<dbReference type="GO" id="GO:0000162">
    <property type="term" value="P:L-tryptophan biosynthetic process"/>
    <property type="evidence" value="ECO:0007669"/>
    <property type="project" value="UniProtKB-UniPathway"/>
</dbReference>
<evidence type="ECO:0000256" key="9">
    <source>
        <dbReference type="ARBA" id="ARBA00022822"/>
    </source>
</evidence>
<evidence type="ECO:0000256" key="3">
    <source>
        <dbReference type="ARBA" id="ARBA00009562"/>
    </source>
</evidence>
<proteinExistence type="inferred from homology"/>
<comment type="subunit">
    <text evidence="4 15">Heterotetramer consisting of two non-identical subunits: a beta subunit (TrpG) and a large alpha subunit (TrpE).</text>
</comment>
<accession>A0A0B5E5V7</accession>
<protein>
    <recommendedName>
        <fullName evidence="6 15">Anthranilate synthase component 1</fullName>
        <ecNumber evidence="5 15">4.1.3.27</ecNumber>
    </recommendedName>
</protein>
<keyword evidence="9 15" id="KW-0822">Tryptophan biosynthesis</keyword>
<dbReference type="NCBIfam" id="TIGR00564">
    <property type="entry name" value="trpE_most"/>
    <property type="match status" value="1"/>
</dbReference>